<protein>
    <submittedName>
        <fullName evidence="2">Chaperone DnaJ-domain superfamily protein</fullName>
    </submittedName>
</protein>
<proteinExistence type="predicted"/>
<accession>A0A7J0DLE3</accession>
<dbReference type="OrthoDB" id="1717591at2759"/>
<dbReference type="GO" id="GO:0072318">
    <property type="term" value="P:clathrin coat disassembly"/>
    <property type="evidence" value="ECO:0007669"/>
    <property type="project" value="TreeGrafter"/>
</dbReference>
<evidence type="ECO:0000256" key="1">
    <source>
        <dbReference type="SAM" id="MobiDB-lite"/>
    </source>
</evidence>
<evidence type="ECO:0000313" key="2">
    <source>
        <dbReference type="EMBL" id="GFS37617.1"/>
    </source>
</evidence>
<feature type="compositionally biased region" description="Low complexity" evidence="1">
    <location>
        <begin position="10"/>
        <end position="23"/>
    </location>
</feature>
<dbReference type="SUPFAM" id="SSF46565">
    <property type="entry name" value="Chaperone J-domain"/>
    <property type="match status" value="1"/>
</dbReference>
<dbReference type="EMBL" id="BJWL01000283">
    <property type="protein sequence ID" value="GFS37617.1"/>
    <property type="molecule type" value="Genomic_DNA"/>
</dbReference>
<dbReference type="AlphaFoldDB" id="A0A7J0DLE3"/>
<keyword evidence="3" id="KW-1185">Reference proteome</keyword>
<dbReference type="GO" id="GO:0072583">
    <property type="term" value="P:clathrin-dependent endocytosis"/>
    <property type="evidence" value="ECO:0007669"/>
    <property type="project" value="TreeGrafter"/>
</dbReference>
<dbReference type="Proteomes" id="UP000585474">
    <property type="component" value="Unassembled WGS sequence"/>
</dbReference>
<dbReference type="PANTHER" id="PTHR23172:SF76">
    <property type="entry name" value="AUXILIN-RELATED PROTEIN 1-LIKE"/>
    <property type="match status" value="1"/>
</dbReference>
<gene>
    <name evidence="2" type="ORF">Acr_00g0053100</name>
</gene>
<dbReference type="GO" id="GO:0031982">
    <property type="term" value="C:vesicle"/>
    <property type="evidence" value="ECO:0007669"/>
    <property type="project" value="TreeGrafter"/>
</dbReference>
<dbReference type="Gene3D" id="1.10.287.110">
    <property type="entry name" value="DnaJ domain"/>
    <property type="match status" value="1"/>
</dbReference>
<dbReference type="InterPro" id="IPR036869">
    <property type="entry name" value="J_dom_sf"/>
</dbReference>
<feature type="compositionally biased region" description="Polar residues" evidence="1">
    <location>
        <begin position="28"/>
        <end position="44"/>
    </location>
</feature>
<dbReference type="GO" id="GO:0005737">
    <property type="term" value="C:cytoplasm"/>
    <property type="evidence" value="ECO:0007669"/>
    <property type="project" value="TreeGrafter"/>
</dbReference>
<sequence length="322" mass="34911">MSDLKSQTKFSNGGSNFGINSGFDAKPTSGNRPKSAYNSNSRNGSFDVDLDGFFRSGNDRKATNSGDFDGFDDVFGGPIMASKPSGGDGFDFDSVLTGSSNISNNDDDDVFGVFKSSTKVHNDAVFGSMGSFSNPSAPVGDLLGNFGGMGLGSNGLKKKSGKVEKNDSGFDDLIPGFGRSPSRNGTRYTIRCFKAEKTLELNKLLLDAHPTRRRASPTTNIGDDFSFLFGAAPSASSGVFQEIEGESEERRRARLNHHMRTQQRMAKALAEKNQRDFQTQQDQEERHRIAETLDNNIKRWAAGKEGNLRALLSSLQSVQLDA</sequence>
<reference evidence="3" key="1">
    <citation type="submission" date="2019-07" db="EMBL/GenBank/DDBJ databases">
        <title>De Novo Assembly of kiwifruit Actinidia rufa.</title>
        <authorList>
            <person name="Sugita-Konishi S."/>
            <person name="Sato K."/>
            <person name="Mori E."/>
            <person name="Abe Y."/>
            <person name="Kisaki G."/>
            <person name="Hamano K."/>
            <person name="Suezawa K."/>
            <person name="Otani M."/>
            <person name="Fukuda T."/>
            <person name="Manabe T."/>
            <person name="Gomi K."/>
            <person name="Tabuchi M."/>
            <person name="Akimitsu K."/>
            <person name="Kataoka I."/>
        </authorList>
    </citation>
    <scope>NUCLEOTIDE SEQUENCE [LARGE SCALE GENOMIC DNA]</scope>
    <source>
        <strain evidence="3">cv. Fuchu</strain>
    </source>
</reference>
<dbReference type="GO" id="GO:0030276">
    <property type="term" value="F:clathrin binding"/>
    <property type="evidence" value="ECO:0007669"/>
    <property type="project" value="TreeGrafter"/>
</dbReference>
<feature type="region of interest" description="Disordered" evidence="1">
    <location>
        <begin position="1"/>
        <end position="48"/>
    </location>
</feature>
<evidence type="ECO:0000313" key="3">
    <source>
        <dbReference type="Proteomes" id="UP000585474"/>
    </source>
</evidence>
<dbReference type="PANTHER" id="PTHR23172">
    <property type="entry name" value="AUXILIN/CYCLIN G-ASSOCIATED KINASE-RELATED"/>
    <property type="match status" value="1"/>
</dbReference>
<name>A0A7J0DLE3_9ERIC</name>
<organism evidence="2 3">
    <name type="scientific">Actinidia rufa</name>
    <dbReference type="NCBI Taxonomy" id="165716"/>
    <lineage>
        <taxon>Eukaryota</taxon>
        <taxon>Viridiplantae</taxon>
        <taxon>Streptophyta</taxon>
        <taxon>Embryophyta</taxon>
        <taxon>Tracheophyta</taxon>
        <taxon>Spermatophyta</taxon>
        <taxon>Magnoliopsida</taxon>
        <taxon>eudicotyledons</taxon>
        <taxon>Gunneridae</taxon>
        <taxon>Pentapetalae</taxon>
        <taxon>asterids</taxon>
        <taxon>Ericales</taxon>
        <taxon>Actinidiaceae</taxon>
        <taxon>Actinidia</taxon>
    </lineage>
</organism>
<comment type="caution">
    <text evidence="2">The sequence shown here is derived from an EMBL/GenBank/DDBJ whole genome shotgun (WGS) entry which is preliminary data.</text>
</comment>